<dbReference type="AlphaFoldDB" id="C7DIF0"/>
<reference evidence="11 12" key="1">
    <citation type="journal article" date="2009" name="Genome Biol.">
        <title>Community-wide analysis of microbial genome sequence signatures.</title>
        <authorList>
            <person name="Dick G.J."/>
            <person name="Andersson A.F."/>
            <person name="Baker B.J."/>
            <person name="Simmons S.L."/>
            <person name="Thomas B.C."/>
            <person name="Yelton A.P."/>
            <person name="Banfield J.F."/>
        </authorList>
    </citation>
    <scope>NUCLEOTIDE SEQUENCE [LARGE SCALE GENOMIC DNA]</scope>
    <source>
        <strain evidence="11">ARMAN-2</strain>
    </source>
</reference>
<dbReference type="PANTHER" id="PTHR43816">
    <property type="entry name" value="NICOTINAMIDE PHOSPHORIBOSYLTRANSFERASE"/>
    <property type="match status" value="1"/>
</dbReference>
<dbReference type="Pfam" id="PF04095">
    <property type="entry name" value="NAPRTase"/>
    <property type="match status" value="1"/>
</dbReference>
<evidence type="ECO:0000313" key="12">
    <source>
        <dbReference type="Proteomes" id="UP000332487"/>
    </source>
</evidence>
<dbReference type="SUPFAM" id="SSF51690">
    <property type="entry name" value="Nicotinate/Quinolinate PRTase C-terminal domain-like"/>
    <property type="match status" value="1"/>
</dbReference>
<dbReference type="NCBIfam" id="NF006629">
    <property type="entry name" value="PRK09198.1"/>
    <property type="match status" value="1"/>
</dbReference>
<evidence type="ECO:0000256" key="6">
    <source>
        <dbReference type="ARBA" id="ARBA00035024"/>
    </source>
</evidence>
<evidence type="ECO:0000256" key="7">
    <source>
        <dbReference type="ARBA" id="ARBA00035036"/>
    </source>
</evidence>
<feature type="domain" description="Nicotinate/nicotinamide phosphoribosyltransferase" evidence="9">
    <location>
        <begin position="180"/>
        <end position="447"/>
    </location>
</feature>
<dbReference type="InterPro" id="IPR036068">
    <property type="entry name" value="Nicotinate_pribotase-like_C"/>
</dbReference>
<dbReference type="InterPro" id="IPR041525">
    <property type="entry name" value="N/Namide_PRibTrfase"/>
</dbReference>
<name>C7DIF0_MICA2</name>
<dbReference type="InterPro" id="IPR041529">
    <property type="entry name" value="DUF5598"/>
</dbReference>
<keyword evidence="2" id="KW-0662">Pyridine nucleotide biosynthesis</keyword>
<dbReference type="GO" id="GO:0009435">
    <property type="term" value="P:NAD+ biosynthetic process"/>
    <property type="evidence" value="ECO:0007669"/>
    <property type="project" value="InterPro"/>
</dbReference>
<evidence type="ECO:0000259" key="9">
    <source>
        <dbReference type="Pfam" id="PF04095"/>
    </source>
</evidence>
<proteinExistence type="inferred from homology"/>
<evidence type="ECO:0000256" key="4">
    <source>
        <dbReference type="ARBA" id="ARBA00022679"/>
    </source>
</evidence>
<dbReference type="GO" id="GO:0047280">
    <property type="term" value="F:nicotinamide phosphoribosyltransferase activity"/>
    <property type="evidence" value="ECO:0007669"/>
    <property type="project" value="UniProtKB-EC"/>
</dbReference>
<dbReference type="InterPro" id="IPR013785">
    <property type="entry name" value="Aldolase_TIM"/>
</dbReference>
<protein>
    <recommendedName>
        <fullName evidence="7">Nicotinamide phosphoribosyltransferase</fullName>
        <ecNumber evidence="6">2.4.2.12</ecNumber>
    </recommendedName>
</protein>
<evidence type="ECO:0000259" key="10">
    <source>
        <dbReference type="Pfam" id="PF18127"/>
    </source>
</evidence>
<feature type="domain" description="Nicotinamide phosphoribosyltransferase N-terminal" evidence="10">
    <location>
        <begin position="12"/>
        <end position="109"/>
    </location>
</feature>
<keyword evidence="4" id="KW-0808">Transferase</keyword>
<dbReference type="Pfam" id="PF18127">
    <property type="entry name" value="NAMPT_N"/>
    <property type="match status" value="1"/>
</dbReference>
<evidence type="ECO:0000256" key="8">
    <source>
        <dbReference type="ARBA" id="ARBA00047835"/>
    </source>
</evidence>
<dbReference type="InterPro" id="IPR016471">
    <property type="entry name" value="Nicotinamide_PRibTrfase"/>
</dbReference>
<evidence type="ECO:0000256" key="3">
    <source>
        <dbReference type="ARBA" id="ARBA00022676"/>
    </source>
</evidence>
<reference evidence="11 12" key="2">
    <citation type="journal article" date="2010" name="Proc. Natl. Acad. Sci. U.S.A.">
        <title>Enigmatic, ultrasmall, uncultivated Archaea.</title>
        <authorList>
            <person name="Baker B.J."/>
            <person name="Comolli L.R."/>
            <person name="Dick G.J."/>
            <person name="Hauser L.J."/>
            <person name="Hyatt D."/>
            <person name="Dill B.D."/>
            <person name="Land M.L."/>
            <person name="Verberkmoes N.C."/>
            <person name="Hettich R.L."/>
            <person name="Banfield J.F."/>
        </authorList>
    </citation>
    <scope>NUCLEOTIDE SEQUENCE [LARGE SCALE GENOMIC DNA]</scope>
    <source>
        <strain evidence="11">ARMAN-2</strain>
    </source>
</reference>
<organism evidence="11 12">
    <name type="scientific">Candidatus Micrarchaeum acidiphilum ARMAN-2</name>
    <dbReference type="NCBI Taxonomy" id="425595"/>
    <lineage>
        <taxon>Archaea</taxon>
        <taxon>Candidatus Micrarchaeota</taxon>
        <taxon>Candidatus Micrarchaeia</taxon>
        <taxon>Candidatus Micrarchaeales</taxon>
        <taxon>Candidatus Micrarchaeaceae</taxon>
        <taxon>Candidatus Micrarchaeum</taxon>
    </lineage>
</organism>
<evidence type="ECO:0000313" key="11">
    <source>
        <dbReference type="EMBL" id="EET89724.1"/>
    </source>
</evidence>
<keyword evidence="12" id="KW-1185">Reference proteome</keyword>
<comment type="similarity">
    <text evidence="1">Belongs to the NAPRTase family.</text>
</comment>
<keyword evidence="3 11" id="KW-0328">Glycosyltransferase</keyword>
<dbReference type="Proteomes" id="UP000332487">
    <property type="component" value="Unassembled WGS sequence"/>
</dbReference>
<comment type="catalytic activity">
    <reaction evidence="8">
        <text>beta-nicotinamide D-ribonucleotide + diphosphate = 5-phospho-alpha-D-ribose 1-diphosphate + nicotinamide + H(+)</text>
        <dbReference type="Rhea" id="RHEA:16149"/>
        <dbReference type="ChEBI" id="CHEBI:14649"/>
        <dbReference type="ChEBI" id="CHEBI:15378"/>
        <dbReference type="ChEBI" id="CHEBI:17154"/>
        <dbReference type="ChEBI" id="CHEBI:33019"/>
        <dbReference type="ChEBI" id="CHEBI:58017"/>
        <dbReference type="EC" id="2.4.2.12"/>
    </reaction>
    <physiologicalReaction direction="right-to-left" evidence="8">
        <dbReference type="Rhea" id="RHEA:16151"/>
    </physiologicalReaction>
</comment>
<comment type="pathway">
    <text evidence="5">Cofactor biosynthesis; NAD(+) biosynthesis; nicotinamide D-ribonucleotide from 5-phospho-alpha-D-ribose 1-diphosphate and nicotinamide: step 1/1.</text>
</comment>
<accession>C7DIF0</accession>
<sequence length="488" mass="54753">MEQTDIGATNENLILLTDSYKLTHWKQYPPGTQRIFSYFESRGGKFDSVVFFGLQYIIKKYLEGQVITKEKIDEAEAISAMHFGSNTIFNRAGWEHILKDHGGRLPISIRAVQEGTEVPAHNALITVENTCDKCYWLTNYIETLLVQSWYPTTVATISHRIKGLIGEYLERTGTPELIDFKLHDFGFRGVSSVESAGIGGAAHLINFKGTDTVAGITTLRRYYHAGMPGFSIPAAEHSTITSWGRENEAEAMKNMLRQFPSGTVAVVSDSYDIFKACDEIWGSKLRDMVLSRDGQVVVRPDSGYPPEVVVKVLDILGNRFGYKINSKGYKVLNDKIRVIQGDGINLEMIEKILSNMEANGWSADNIAFGMGGALLQKMDRDTQKFAFKCSSARINGIDRDVFKKPVTDPGKDSKAGRLKLIEENGSYKTVIEDHQGQNLLVEVFRDGRILREYTLDQIRDNVETQKQKEAGKATLLRVKESRVKSVNR</sequence>
<dbReference type="SUPFAM" id="SSF54675">
    <property type="entry name" value="Nicotinate/Quinolinate PRTase N-terminal domain-like"/>
    <property type="match status" value="1"/>
</dbReference>
<dbReference type="PANTHER" id="PTHR43816:SF1">
    <property type="entry name" value="NICOTINAMIDE PHOSPHORIBOSYLTRANSFERASE"/>
    <property type="match status" value="1"/>
</dbReference>
<dbReference type="CDD" id="cd01569">
    <property type="entry name" value="PBEF_like"/>
    <property type="match status" value="1"/>
</dbReference>
<dbReference type="Gene3D" id="3.20.20.70">
    <property type="entry name" value="Aldolase class I"/>
    <property type="match status" value="1"/>
</dbReference>
<dbReference type="PIRSF" id="PIRSF005943">
    <property type="entry name" value="NMPRT"/>
    <property type="match status" value="1"/>
</dbReference>
<evidence type="ECO:0000256" key="2">
    <source>
        <dbReference type="ARBA" id="ARBA00022642"/>
    </source>
</evidence>
<evidence type="ECO:0000256" key="1">
    <source>
        <dbReference type="ARBA" id="ARBA00010897"/>
    </source>
</evidence>
<evidence type="ECO:0000256" key="5">
    <source>
        <dbReference type="ARBA" id="ARBA00035007"/>
    </source>
</evidence>
<dbReference type="EMBL" id="GG697241">
    <property type="protein sequence ID" value="EET89724.1"/>
    <property type="molecule type" value="Genomic_DNA"/>
</dbReference>
<dbReference type="EC" id="2.4.2.12" evidence="6"/>
<gene>
    <name evidence="11" type="ORF">UNLARM2_0842</name>
</gene>